<dbReference type="InterPro" id="IPR050640">
    <property type="entry name" value="Bact_2-comp_sensor_kinase"/>
</dbReference>
<dbReference type="InterPro" id="IPR010559">
    <property type="entry name" value="Sig_transdc_His_kin_internal"/>
</dbReference>
<sequence length="462" mass="53750">MIHSIVFALCVFSIVITLVGIQKSGRTLFQGGFYDTLFFVLTIYILALIIIPLLFNNWKKYLYIAIMFIIFYSIFLGWIRVIRRSSSMMINKGISTEPLEYFTLEYVLNSSLTLIPMGVMGLIYALLVIDIKILKRVFAVKRFDLIFNSTVIALIYFYALIMPRKIEIGVIAFISVYIVFFYLNTFYLTPLLLKKKSLLKYSFLSFLSFVIVNALAIVLLDFIYNYNLLSRIYPLFFRLIPIYFLLYIVSFIYGYLRLKIKEKNLQIGAKDSELKLLKSQVNPHFLFNTLNTLYSTALEENAPKTAESTAKLASLIRYMQEDINKDFIPLENEIKYLQDYITIQKLRCAVEPEIETKFNVIESHKISPGLLIPFVENAFKYGIDSSKKSKLFVSVICDENTIDFKCMNSYDENFKTYYKEQGFGIGIKNAKERLGLVYPKKHTFEVKKENNIFSVKINITIK</sequence>
<name>A0AAE3EL69_9FLAO</name>
<dbReference type="RefSeq" id="WP_237238250.1">
    <property type="nucleotide sequence ID" value="NZ_JAKKDU010000001.1"/>
</dbReference>
<feature type="transmembrane region" description="Helical" evidence="1">
    <location>
        <begin position="168"/>
        <end position="189"/>
    </location>
</feature>
<feature type="domain" description="Signal transduction histidine kinase internal region" evidence="2">
    <location>
        <begin position="272"/>
        <end position="348"/>
    </location>
</feature>
<dbReference type="AlphaFoldDB" id="A0AAE3EL69"/>
<feature type="transmembrane region" description="Helical" evidence="1">
    <location>
        <begin position="201"/>
        <end position="224"/>
    </location>
</feature>
<protein>
    <submittedName>
        <fullName evidence="3">Sensor histidine kinase</fullName>
    </submittedName>
</protein>
<dbReference type="EMBL" id="JAKKDU010000001">
    <property type="protein sequence ID" value="MCF7566892.1"/>
    <property type="molecule type" value="Genomic_DNA"/>
</dbReference>
<keyword evidence="3" id="KW-0808">Transferase</keyword>
<evidence type="ECO:0000256" key="1">
    <source>
        <dbReference type="SAM" id="Phobius"/>
    </source>
</evidence>
<feature type="transmembrane region" description="Helical" evidence="1">
    <location>
        <begin position="62"/>
        <end position="82"/>
    </location>
</feature>
<proteinExistence type="predicted"/>
<feature type="transmembrane region" description="Helical" evidence="1">
    <location>
        <begin position="236"/>
        <end position="256"/>
    </location>
</feature>
<evidence type="ECO:0000313" key="4">
    <source>
        <dbReference type="Proteomes" id="UP001199795"/>
    </source>
</evidence>
<feature type="transmembrane region" description="Helical" evidence="1">
    <location>
        <begin position="143"/>
        <end position="162"/>
    </location>
</feature>
<keyword evidence="1" id="KW-0812">Transmembrane</keyword>
<organism evidence="3 4">
    <name type="scientific">Wocania arenilitoris</name>
    <dbReference type="NCBI Taxonomy" id="2044858"/>
    <lineage>
        <taxon>Bacteria</taxon>
        <taxon>Pseudomonadati</taxon>
        <taxon>Bacteroidota</taxon>
        <taxon>Flavobacteriia</taxon>
        <taxon>Flavobacteriales</taxon>
        <taxon>Flavobacteriaceae</taxon>
        <taxon>Wocania</taxon>
    </lineage>
</organism>
<dbReference type="GO" id="GO:0016020">
    <property type="term" value="C:membrane"/>
    <property type="evidence" value="ECO:0007669"/>
    <property type="project" value="InterPro"/>
</dbReference>
<keyword evidence="3" id="KW-0418">Kinase</keyword>
<feature type="transmembrane region" description="Helical" evidence="1">
    <location>
        <begin position="36"/>
        <end position="55"/>
    </location>
</feature>
<dbReference type="Pfam" id="PF06580">
    <property type="entry name" value="His_kinase"/>
    <property type="match status" value="1"/>
</dbReference>
<dbReference type="Proteomes" id="UP001199795">
    <property type="component" value="Unassembled WGS sequence"/>
</dbReference>
<accession>A0AAE3EL69</accession>
<evidence type="ECO:0000259" key="2">
    <source>
        <dbReference type="Pfam" id="PF06580"/>
    </source>
</evidence>
<keyword evidence="1" id="KW-1133">Transmembrane helix</keyword>
<dbReference type="PANTHER" id="PTHR34220:SF7">
    <property type="entry name" value="SENSOR HISTIDINE KINASE YPDA"/>
    <property type="match status" value="1"/>
</dbReference>
<comment type="caution">
    <text evidence="3">The sequence shown here is derived from an EMBL/GenBank/DDBJ whole genome shotgun (WGS) entry which is preliminary data.</text>
</comment>
<keyword evidence="1" id="KW-0472">Membrane</keyword>
<gene>
    <name evidence="3" type="ORF">L3X37_00745</name>
</gene>
<reference evidence="3" key="1">
    <citation type="submission" date="2022-01" db="EMBL/GenBank/DDBJ databases">
        <title>Draft genome sequence of Sabulilitoribacter arenilitoris KCTC 52401.</title>
        <authorList>
            <person name="Oh J.-S."/>
        </authorList>
    </citation>
    <scope>NUCLEOTIDE SEQUENCE</scope>
    <source>
        <strain evidence="3">HMF6543</strain>
    </source>
</reference>
<feature type="transmembrane region" description="Helical" evidence="1">
    <location>
        <begin position="106"/>
        <end position="131"/>
    </location>
</feature>
<dbReference type="PANTHER" id="PTHR34220">
    <property type="entry name" value="SENSOR HISTIDINE KINASE YPDA"/>
    <property type="match status" value="1"/>
</dbReference>
<dbReference type="GO" id="GO:0000155">
    <property type="term" value="F:phosphorelay sensor kinase activity"/>
    <property type="evidence" value="ECO:0007669"/>
    <property type="project" value="InterPro"/>
</dbReference>
<keyword evidence="4" id="KW-1185">Reference proteome</keyword>
<evidence type="ECO:0000313" key="3">
    <source>
        <dbReference type="EMBL" id="MCF7566892.1"/>
    </source>
</evidence>